<evidence type="ECO:0000313" key="2">
    <source>
        <dbReference type="EMBL" id="MPY58438.1"/>
    </source>
</evidence>
<feature type="transmembrane region" description="Helical" evidence="1">
    <location>
        <begin position="31"/>
        <end position="52"/>
    </location>
</feature>
<evidence type="ECO:0000256" key="1">
    <source>
        <dbReference type="SAM" id="Phobius"/>
    </source>
</evidence>
<reference evidence="2 3" key="1">
    <citation type="submission" date="2019-07" db="EMBL/GenBank/DDBJ databases">
        <title>New species of Amycolatopsis and Streptomyces.</title>
        <authorList>
            <person name="Duangmal K."/>
            <person name="Teo W.F.A."/>
            <person name="Lipun K."/>
        </authorList>
    </citation>
    <scope>NUCLEOTIDE SEQUENCE [LARGE SCALE GENOMIC DNA]</scope>
    <source>
        <strain evidence="2 3">NBRC 106415</strain>
    </source>
</reference>
<evidence type="ECO:0000313" key="3">
    <source>
        <dbReference type="Proteomes" id="UP000400924"/>
    </source>
</evidence>
<keyword evidence="1" id="KW-1133">Transmembrane helix</keyword>
<dbReference type="Proteomes" id="UP000400924">
    <property type="component" value="Unassembled WGS sequence"/>
</dbReference>
<keyword evidence="1" id="KW-0472">Membrane</keyword>
<dbReference type="AlphaFoldDB" id="A0A5N8XHI8"/>
<organism evidence="2 3">
    <name type="scientific">Streptomyces spongiae</name>
    <dbReference type="NCBI Taxonomy" id="565072"/>
    <lineage>
        <taxon>Bacteria</taxon>
        <taxon>Bacillati</taxon>
        <taxon>Actinomycetota</taxon>
        <taxon>Actinomycetes</taxon>
        <taxon>Kitasatosporales</taxon>
        <taxon>Streptomycetaceae</taxon>
        <taxon>Streptomyces</taxon>
    </lineage>
</organism>
<proteinExistence type="predicted"/>
<dbReference type="RefSeq" id="WP_152771984.1">
    <property type="nucleotide sequence ID" value="NZ_VJZC01000085.1"/>
</dbReference>
<dbReference type="EMBL" id="VJZC01000085">
    <property type="protein sequence ID" value="MPY58438.1"/>
    <property type="molecule type" value="Genomic_DNA"/>
</dbReference>
<gene>
    <name evidence="2" type="ORF">FNH08_15050</name>
</gene>
<accession>A0A5N8XHI8</accession>
<name>A0A5N8XHI8_9ACTN</name>
<comment type="caution">
    <text evidence="2">The sequence shown here is derived from an EMBL/GenBank/DDBJ whole genome shotgun (WGS) entry which is preliminary data.</text>
</comment>
<protein>
    <submittedName>
        <fullName evidence="2">Uncharacterized protein</fullName>
    </submittedName>
</protein>
<keyword evidence="3" id="KW-1185">Reference proteome</keyword>
<sequence length="64" mass="6667">MLRIPDGIVKDPLKGGLLLTPSAQIPPLESFMAAAAGALVLPAFQIFAVSVTDTMTDPLSARCK</sequence>
<keyword evidence="1" id="KW-0812">Transmembrane</keyword>